<proteinExistence type="predicted"/>
<feature type="domain" description="Fatty acid desaturase" evidence="2">
    <location>
        <begin position="52"/>
        <end position="275"/>
    </location>
</feature>
<comment type="caution">
    <text evidence="3">The sequence shown here is derived from an EMBL/GenBank/DDBJ whole genome shotgun (WGS) entry which is preliminary data.</text>
</comment>
<evidence type="ECO:0000256" key="1">
    <source>
        <dbReference type="SAM" id="Phobius"/>
    </source>
</evidence>
<feature type="transmembrane region" description="Helical" evidence="1">
    <location>
        <begin position="84"/>
        <end position="104"/>
    </location>
</feature>
<gene>
    <name evidence="3" type="ORF">BE17_47075</name>
</gene>
<keyword evidence="1" id="KW-0472">Membrane</keyword>
<keyword evidence="1" id="KW-0812">Transmembrane</keyword>
<dbReference type="AlphaFoldDB" id="A0A150S0K0"/>
<feature type="transmembrane region" description="Helical" evidence="1">
    <location>
        <begin position="48"/>
        <end position="72"/>
    </location>
</feature>
<keyword evidence="1" id="KW-1133">Transmembrane helix</keyword>
<dbReference type="Pfam" id="PF00487">
    <property type="entry name" value="FA_desaturase"/>
    <property type="match status" value="1"/>
</dbReference>
<feature type="transmembrane region" description="Helical" evidence="1">
    <location>
        <begin position="195"/>
        <end position="215"/>
    </location>
</feature>
<protein>
    <submittedName>
        <fullName evidence="3">Omega-3 fatty acid desaturase</fullName>
    </submittedName>
</protein>
<dbReference type="PANTHER" id="PTHR12879">
    <property type="entry name" value="SPHINGOLIPID DELTA 4 DESATURASE/C-4 HYDROXYLASE PROTEIN DES2"/>
    <property type="match status" value="1"/>
</dbReference>
<evidence type="ECO:0000313" key="4">
    <source>
        <dbReference type="Proteomes" id="UP000075635"/>
    </source>
</evidence>
<dbReference type="PANTHER" id="PTHR12879:SF8">
    <property type="entry name" value="SPHINGOLIPID DELTA(4)-DESATURASE DES1"/>
    <property type="match status" value="1"/>
</dbReference>
<sequence length="333" mass="38265">MAGMDTVPRELLQAAYRRNPIHLLKIPLHFGIWAALTWVLYATQHHPLAIPIGIACSYVIANLVRGLGAVAHDAVHGSCSRSKLVSYLIALVCWAPTGMSVTLYTNYHLHHHKIANTYPDVDNFVVTDYTRNPFLAKLLLLAVYTFAYPLYFLGCMARYVKRLSPLQRVRMNLELLGFYGLMGFFFWIMPWQVFFFFFVLPFIFGAILASVTSMIEHYEMLPGEDAYSSRTYGTKAHFTNFLWNNVTYHNEHHKFPGIPFYNLRSFHVAAYPHYDERVKSACHPSIVGLAFELYGRILRLDIAKLDERYRDINKEAERQKMMALNGIQPGVTA</sequence>
<accession>A0A150S0K0</accession>
<feature type="transmembrane region" description="Helical" evidence="1">
    <location>
        <begin position="138"/>
        <end position="160"/>
    </location>
</feature>
<dbReference type="GO" id="GO:0016020">
    <property type="term" value="C:membrane"/>
    <property type="evidence" value="ECO:0007669"/>
    <property type="project" value="GOC"/>
</dbReference>
<reference evidence="3 4" key="1">
    <citation type="submission" date="2014-02" db="EMBL/GenBank/DDBJ databases">
        <title>The small core and large imbalanced accessory genome model reveals a collaborative survival strategy of Sorangium cellulosum strains in nature.</title>
        <authorList>
            <person name="Han K."/>
            <person name="Peng R."/>
            <person name="Blom J."/>
            <person name="Li Y.-Z."/>
        </authorList>
    </citation>
    <scope>NUCLEOTIDE SEQUENCE [LARGE SCALE GENOMIC DNA]</scope>
    <source>
        <strain evidence="3 4">So0011-07</strain>
    </source>
</reference>
<organism evidence="3 4">
    <name type="scientific">Sorangium cellulosum</name>
    <name type="common">Polyangium cellulosum</name>
    <dbReference type="NCBI Taxonomy" id="56"/>
    <lineage>
        <taxon>Bacteria</taxon>
        <taxon>Pseudomonadati</taxon>
        <taxon>Myxococcota</taxon>
        <taxon>Polyangia</taxon>
        <taxon>Polyangiales</taxon>
        <taxon>Polyangiaceae</taxon>
        <taxon>Sorangium</taxon>
    </lineage>
</organism>
<evidence type="ECO:0000313" key="3">
    <source>
        <dbReference type="EMBL" id="KYF85951.1"/>
    </source>
</evidence>
<dbReference type="Proteomes" id="UP000075635">
    <property type="component" value="Unassembled WGS sequence"/>
</dbReference>
<feature type="transmembrane region" description="Helical" evidence="1">
    <location>
        <begin position="21"/>
        <end position="42"/>
    </location>
</feature>
<dbReference type="InterPro" id="IPR005804">
    <property type="entry name" value="FA_desaturase_dom"/>
</dbReference>
<feature type="transmembrane region" description="Helical" evidence="1">
    <location>
        <begin position="172"/>
        <end position="189"/>
    </location>
</feature>
<dbReference type="GO" id="GO:0046513">
    <property type="term" value="P:ceramide biosynthetic process"/>
    <property type="evidence" value="ECO:0007669"/>
    <property type="project" value="TreeGrafter"/>
</dbReference>
<dbReference type="GO" id="GO:0042284">
    <property type="term" value="F:sphingolipid delta-4 desaturase activity"/>
    <property type="evidence" value="ECO:0007669"/>
    <property type="project" value="TreeGrafter"/>
</dbReference>
<name>A0A150S0K0_SORCE</name>
<evidence type="ECO:0000259" key="2">
    <source>
        <dbReference type="Pfam" id="PF00487"/>
    </source>
</evidence>
<dbReference type="EMBL" id="JEMB01001596">
    <property type="protein sequence ID" value="KYF85951.1"/>
    <property type="molecule type" value="Genomic_DNA"/>
</dbReference>